<dbReference type="InterPro" id="IPR020846">
    <property type="entry name" value="MFS_dom"/>
</dbReference>
<accession>A0A1V6PNH0</accession>
<evidence type="ECO:0000256" key="5">
    <source>
        <dbReference type="ARBA" id="ARBA00023136"/>
    </source>
</evidence>
<dbReference type="AlphaFoldDB" id="A0A1V6PNH0"/>
<dbReference type="PANTHER" id="PTHR23502">
    <property type="entry name" value="MAJOR FACILITATOR SUPERFAMILY"/>
    <property type="match status" value="1"/>
</dbReference>
<evidence type="ECO:0000256" key="1">
    <source>
        <dbReference type="ARBA" id="ARBA00004651"/>
    </source>
</evidence>
<feature type="transmembrane region" description="Helical" evidence="6">
    <location>
        <begin position="216"/>
        <end position="240"/>
    </location>
</feature>
<evidence type="ECO:0000256" key="4">
    <source>
        <dbReference type="ARBA" id="ARBA00022989"/>
    </source>
</evidence>
<feature type="transmembrane region" description="Helical" evidence="6">
    <location>
        <begin position="55"/>
        <end position="75"/>
    </location>
</feature>
<comment type="similarity">
    <text evidence="2">Belongs to the major facilitator superfamily.</text>
</comment>
<dbReference type="PANTHER" id="PTHR23502:SF74">
    <property type="entry name" value="MAJOR FACILITATOR SUPERFAMILY (MFS) PROFILE DOMAIN-CONTAINING PROTEIN"/>
    <property type="match status" value="1"/>
</dbReference>
<feature type="transmembrane region" description="Helical" evidence="6">
    <location>
        <begin position="368"/>
        <end position="387"/>
    </location>
</feature>
<gene>
    <name evidence="8" type="ORF">PENDEC_c001G07137</name>
</gene>
<dbReference type="Proteomes" id="UP000191522">
    <property type="component" value="Unassembled WGS sequence"/>
</dbReference>
<evidence type="ECO:0000256" key="2">
    <source>
        <dbReference type="ARBA" id="ARBA00008335"/>
    </source>
</evidence>
<dbReference type="OrthoDB" id="5141738at2759"/>
<name>A0A1V6PNH0_PENDC</name>
<feature type="domain" description="Major facilitator superfamily (MFS) profile" evidence="7">
    <location>
        <begin position="53"/>
        <end position="487"/>
    </location>
</feature>
<dbReference type="Gene3D" id="1.20.1250.20">
    <property type="entry name" value="MFS general substrate transporter like domains"/>
    <property type="match status" value="1"/>
</dbReference>
<feature type="transmembrane region" description="Helical" evidence="6">
    <location>
        <begin position="95"/>
        <end position="112"/>
    </location>
</feature>
<organism evidence="8 9">
    <name type="scientific">Penicillium decumbens</name>
    <dbReference type="NCBI Taxonomy" id="69771"/>
    <lineage>
        <taxon>Eukaryota</taxon>
        <taxon>Fungi</taxon>
        <taxon>Dikarya</taxon>
        <taxon>Ascomycota</taxon>
        <taxon>Pezizomycotina</taxon>
        <taxon>Eurotiomycetes</taxon>
        <taxon>Eurotiomycetidae</taxon>
        <taxon>Eurotiales</taxon>
        <taxon>Aspergillaceae</taxon>
        <taxon>Penicillium</taxon>
    </lineage>
</organism>
<sequence length="510" mass="56074">MESSSEKAAITVQSDENLTGKDDYTLVELSPEKTLVRFSPDSTADPNRWMLSKKIYNAVVGLLVVLNSGVSSSLPSNAVPTIMQDFGLSRDGQKVLPTSIFLIGYCIGPVVWSPLSETIGRRSVLFWTFTVFFLGTLGCALAPNWTSLLIFRVICGTMAAAPQTVVGGVYADLFPDLRSRGRAMALYMSASSFGPIIGPIISGCSVQYGWRWTFRIDLIFSGITWIGLLFYSETFAPVIIKKQASKLRKDTGCNRYFSLQELRKSDAAFTLTQTVTRPLTMLIFEPIILFTAIYISLAWSMVFFYFQAYPIIFEGTYGFDIAMTSLTYIPMGIGATSSCLFAFAYDAIYEKAKKVGKRWTCSPEYHRLPLSCAAGPLLAASLFWLAWSAKPSVHWAVPVMSGLVFGMGYQTTFISLLTYVTDAYGIYSASALASSVILRSIAGALFPLAADPLYAKLGVSWATSVLGFAAMACIPIPFALLYFGHWVREKSPFCRRLAEMDIMKAESGRA</sequence>
<keyword evidence="5 6" id="KW-0472">Membrane</keyword>
<dbReference type="InterPro" id="IPR036259">
    <property type="entry name" value="MFS_trans_sf"/>
</dbReference>
<evidence type="ECO:0000313" key="9">
    <source>
        <dbReference type="Proteomes" id="UP000191522"/>
    </source>
</evidence>
<reference evidence="9" key="1">
    <citation type="journal article" date="2017" name="Nat. Microbiol.">
        <title>Global analysis of biosynthetic gene clusters reveals vast potential of secondary metabolite production in Penicillium species.</title>
        <authorList>
            <person name="Nielsen J.C."/>
            <person name="Grijseels S."/>
            <person name="Prigent S."/>
            <person name="Ji B."/>
            <person name="Dainat J."/>
            <person name="Nielsen K.F."/>
            <person name="Frisvad J.C."/>
            <person name="Workman M."/>
            <person name="Nielsen J."/>
        </authorList>
    </citation>
    <scope>NUCLEOTIDE SEQUENCE [LARGE SCALE GENOMIC DNA]</scope>
    <source>
        <strain evidence="9">IBT 11843</strain>
    </source>
</reference>
<protein>
    <recommendedName>
        <fullName evidence="7">Major facilitator superfamily (MFS) profile domain-containing protein</fullName>
    </recommendedName>
</protein>
<evidence type="ECO:0000259" key="7">
    <source>
        <dbReference type="PROSITE" id="PS50850"/>
    </source>
</evidence>
<evidence type="ECO:0000256" key="3">
    <source>
        <dbReference type="ARBA" id="ARBA00022692"/>
    </source>
</evidence>
<dbReference type="EMBL" id="MDYL01000001">
    <property type="protein sequence ID" value="OQD78569.1"/>
    <property type="molecule type" value="Genomic_DNA"/>
</dbReference>
<keyword evidence="9" id="KW-1185">Reference proteome</keyword>
<keyword evidence="4 6" id="KW-1133">Transmembrane helix</keyword>
<dbReference type="FunFam" id="1.20.1250.20:FF:000082">
    <property type="entry name" value="MFS multidrug transporter, putative"/>
    <property type="match status" value="1"/>
</dbReference>
<keyword evidence="3 6" id="KW-0812">Transmembrane</keyword>
<dbReference type="CDD" id="cd17323">
    <property type="entry name" value="MFS_Tpo1_MDR_like"/>
    <property type="match status" value="1"/>
</dbReference>
<evidence type="ECO:0000256" key="6">
    <source>
        <dbReference type="SAM" id="Phobius"/>
    </source>
</evidence>
<dbReference type="STRING" id="69771.A0A1V6PNH0"/>
<evidence type="ECO:0000313" key="8">
    <source>
        <dbReference type="EMBL" id="OQD78569.1"/>
    </source>
</evidence>
<feature type="transmembrane region" description="Helical" evidence="6">
    <location>
        <begin position="393"/>
        <end position="417"/>
    </location>
</feature>
<comment type="caution">
    <text evidence="8">The sequence shown here is derived from an EMBL/GenBank/DDBJ whole genome shotgun (WGS) entry which is preliminary data.</text>
</comment>
<feature type="transmembrane region" description="Helical" evidence="6">
    <location>
        <begin position="424"/>
        <end position="449"/>
    </location>
</feature>
<dbReference type="OMA" id="VMAFYMA"/>
<dbReference type="PROSITE" id="PS50850">
    <property type="entry name" value="MFS"/>
    <property type="match status" value="1"/>
</dbReference>
<comment type="subcellular location">
    <subcellularLocation>
        <location evidence="1">Cell membrane</location>
        <topology evidence="1">Multi-pass membrane protein</topology>
    </subcellularLocation>
</comment>
<feature type="transmembrane region" description="Helical" evidence="6">
    <location>
        <begin position="185"/>
        <end position="210"/>
    </location>
</feature>
<dbReference type="GO" id="GO:0005886">
    <property type="term" value="C:plasma membrane"/>
    <property type="evidence" value="ECO:0007669"/>
    <property type="project" value="UniProtKB-SubCell"/>
</dbReference>
<feature type="transmembrane region" description="Helical" evidence="6">
    <location>
        <begin position="461"/>
        <end position="483"/>
    </location>
</feature>
<dbReference type="SUPFAM" id="SSF103473">
    <property type="entry name" value="MFS general substrate transporter"/>
    <property type="match status" value="1"/>
</dbReference>
<feature type="transmembrane region" description="Helical" evidence="6">
    <location>
        <begin position="149"/>
        <end position="173"/>
    </location>
</feature>
<feature type="transmembrane region" description="Helical" evidence="6">
    <location>
        <begin position="287"/>
        <end position="308"/>
    </location>
</feature>
<feature type="transmembrane region" description="Helical" evidence="6">
    <location>
        <begin position="124"/>
        <end position="143"/>
    </location>
</feature>
<dbReference type="InterPro" id="IPR011701">
    <property type="entry name" value="MFS"/>
</dbReference>
<feature type="transmembrane region" description="Helical" evidence="6">
    <location>
        <begin position="328"/>
        <end position="348"/>
    </location>
</feature>
<proteinExistence type="inferred from homology"/>
<dbReference type="Pfam" id="PF07690">
    <property type="entry name" value="MFS_1"/>
    <property type="match status" value="1"/>
</dbReference>
<dbReference type="GO" id="GO:0022857">
    <property type="term" value="F:transmembrane transporter activity"/>
    <property type="evidence" value="ECO:0007669"/>
    <property type="project" value="InterPro"/>
</dbReference>